<evidence type="ECO:0000313" key="3">
    <source>
        <dbReference type="EMBL" id="GAI80209.1"/>
    </source>
</evidence>
<dbReference type="Pfam" id="PF07885">
    <property type="entry name" value="Ion_trans_2"/>
    <property type="match status" value="1"/>
</dbReference>
<dbReference type="Gene3D" id="1.10.287.70">
    <property type="match status" value="1"/>
</dbReference>
<evidence type="ECO:0000259" key="2">
    <source>
        <dbReference type="Pfam" id="PF07885"/>
    </source>
</evidence>
<dbReference type="InterPro" id="IPR013099">
    <property type="entry name" value="K_chnl_dom"/>
</dbReference>
<name>X1TJI6_9ZZZZ</name>
<dbReference type="InterPro" id="IPR050721">
    <property type="entry name" value="Trk_Ktr_HKT_K-transport"/>
</dbReference>
<accession>X1TJI6</accession>
<keyword evidence="1" id="KW-1133">Transmembrane helix</keyword>
<keyword evidence="1" id="KW-0812">Transmembrane</keyword>
<proteinExistence type="predicted"/>
<dbReference type="SUPFAM" id="SSF81324">
    <property type="entry name" value="Voltage-gated potassium channels"/>
    <property type="match status" value="1"/>
</dbReference>
<organism evidence="3">
    <name type="scientific">marine sediment metagenome</name>
    <dbReference type="NCBI Taxonomy" id="412755"/>
    <lineage>
        <taxon>unclassified sequences</taxon>
        <taxon>metagenomes</taxon>
        <taxon>ecological metagenomes</taxon>
    </lineage>
</organism>
<reference evidence="3" key="1">
    <citation type="journal article" date="2014" name="Front. Microbiol.">
        <title>High frequency of phylogenetically diverse reductive dehalogenase-homologous genes in deep subseafloor sedimentary metagenomes.</title>
        <authorList>
            <person name="Kawai M."/>
            <person name="Futagami T."/>
            <person name="Toyoda A."/>
            <person name="Takaki Y."/>
            <person name="Nishi S."/>
            <person name="Hori S."/>
            <person name="Arai W."/>
            <person name="Tsubouchi T."/>
            <person name="Morono Y."/>
            <person name="Uchiyama I."/>
            <person name="Ito T."/>
            <person name="Fujiyama A."/>
            <person name="Inagaki F."/>
            <person name="Takami H."/>
        </authorList>
    </citation>
    <scope>NUCLEOTIDE SEQUENCE</scope>
    <source>
        <strain evidence="3">Expedition CK06-06</strain>
    </source>
</reference>
<dbReference type="PANTHER" id="PTHR43833:SF9">
    <property type="entry name" value="POTASSIUM CHANNEL PROTEIN YUGO-RELATED"/>
    <property type="match status" value="1"/>
</dbReference>
<dbReference type="PANTHER" id="PTHR43833">
    <property type="entry name" value="POTASSIUM CHANNEL PROTEIN 2-RELATED-RELATED"/>
    <property type="match status" value="1"/>
</dbReference>
<feature type="domain" description="Potassium channel" evidence="2">
    <location>
        <begin position="2"/>
        <end position="68"/>
    </location>
</feature>
<evidence type="ECO:0000256" key="1">
    <source>
        <dbReference type="SAM" id="Phobius"/>
    </source>
</evidence>
<dbReference type="AlphaFoldDB" id="X1TJI6"/>
<keyword evidence="1" id="KW-0472">Membrane</keyword>
<sequence>MVLGTIGFMVVEGISLADAFYFSIVTIATVGYGDIHPATQGGKILAVLLIVIGVGTFLGVVANATEMMLSRREKRARLEKLNMVIGVFFSEVGTKLLIVFSDHDPNLDTIRRDLIATGDWTDQDFFRVQKELKNYDYSVEIGGFNLEDLRALLLEKRGFLVGLLENPVLLEHESFTGLLHAVFHLAEELAFREDMGQLPDTDRAHLAGDIKRVYVLLVNQWIDHMEHLKDNYPYLFSLAMRMNPFNQEASPIVK</sequence>
<protein>
    <recommendedName>
        <fullName evidence="2">Potassium channel domain-containing protein</fullName>
    </recommendedName>
</protein>
<dbReference type="EMBL" id="BARW01006748">
    <property type="protein sequence ID" value="GAI80209.1"/>
    <property type="molecule type" value="Genomic_DNA"/>
</dbReference>
<feature type="transmembrane region" description="Helical" evidence="1">
    <location>
        <begin position="44"/>
        <end position="69"/>
    </location>
</feature>
<comment type="caution">
    <text evidence="3">The sequence shown here is derived from an EMBL/GenBank/DDBJ whole genome shotgun (WGS) entry which is preliminary data.</text>
</comment>
<feature type="transmembrane region" description="Helical" evidence="1">
    <location>
        <begin position="7"/>
        <end position="32"/>
    </location>
</feature>
<gene>
    <name evidence="3" type="ORF">S12H4_14170</name>
</gene>